<dbReference type="EMBL" id="MH025917">
    <property type="protein sequence ID" value="AXB49520.1"/>
    <property type="molecule type" value="Genomic_DNA"/>
</dbReference>
<evidence type="ECO:0000313" key="2">
    <source>
        <dbReference type="EMBL" id="AJL34295.1"/>
    </source>
</evidence>
<reference evidence="3" key="3">
    <citation type="submission" date="2018-07" db="EMBL/GenBank/DDBJ databases">
        <title>Five whole genome sequences of African swine fever virus genotype IX from domestic pigs in Uganda.</title>
        <authorList>
            <person name="Masembe C."/>
            <person name="Sreenu V.B."/>
            <person name="Filipe A.D.S."/>
            <person name="Wilkie G."/>
            <person name="Ogweng P."/>
            <person name="Mayega F.J."/>
            <person name="Muwanika V."/>
            <person name="Biek R."/>
            <person name="Palmarini M."/>
            <person name="Davison A."/>
        </authorList>
    </citation>
    <scope>NUCLEOTIDE SEQUENCE [LARGE SCALE GENOMIC DNA]</scope>
    <source>
        <strain evidence="6">N10</strain>
        <strain evidence="5">R25</strain>
        <strain evidence="7">R35</strain>
        <strain evidence="4">R7</strain>
        <strain evidence="3">R8</strain>
    </source>
</reference>
<dbReference type="Proteomes" id="UP000101566">
    <property type="component" value="Segment"/>
</dbReference>
<feature type="transmembrane region" description="Helical" evidence="1">
    <location>
        <begin position="6"/>
        <end position="23"/>
    </location>
</feature>
<dbReference type="EMBL" id="MH025919">
    <property type="protein sequence ID" value="AXB49863.1"/>
    <property type="molecule type" value="Genomic_DNA"/>
</dbReference>
<gene>
    <name evidence="2" type="primary">BA71V-H108R (j5R)</name>
    <name evidence="3" type="synonym">H108R</name>
</gene>
<dbReference type="EMBL" id="KM111295">
    <property type="protein sequence ID" value="AJL34295.1"/>
    <property type="molecule type" value="Genomic_DNA"/>
</dbReference>
<organismHost>
    <name type="scientific">Sus scrofa</name>
    <name type="common">Pig</name>
    <dbReference type="NCBI Taxonomy" id="9823"/>
</organismHost>
<name>A0A0C5B088_ASF</name>
<evidence type="ECO:0000313" key="4">
    <source>
        <dbReference type="EMBL" id="AXB49520.1"/>
    </source>
</evidence>
<evidence type="ECO:0000313" key="8">
    <source>
        <dbReference type="Proteomes" id="UP000101566"/>
    </source>
</evidence>
<dbReference type="Proteomes" id="UP000282153">
    <property type="component" value="Segment"/>
</dbReference>
<dbReference type="Proteomes" id="UP000267661">
    <property type="component" value="Segment"/>
</dbReference>
<dbReference type="Proteomes" id="UP000273742">
    <property type="component" value="Segment"/>
</dbReference>
<dbReference type="Proteomes" id="UP000276891">
    <property type="component" value="Segment"/>
</dbReference>
<organismHost>
    <name type="scientific">Phacochoerus aethiopicus</name>
    <name type="common">Warthog</name>
    <dbReference type="NCBI Taxonomy" id="85517"/>
</organismHost>
<dbReference type="GeneID" id="41901821"/>
<evidence type="ECO:0000313" key="7">
    <source>
        <dbReference type="EMBL" id="AXB50036.1"/>
    </source>
</evidence>
<accession>A0A0C5B088</accession>
<evidence type="ECO:0000313" key="6">
    <source>
        <dbReference type="EMBL" id="AXB49863.1"/>
    </source>
</evidence>
<evidence type="ECO:0000313" key="5">
    <source>
        <dbReference type="EMBL" id="AXB49692.1"/>
    </source>
</evidence>
<protein>
    <submittedName>
        <fullName evidence="2">BA71V-H108R (J5R)</fullName>
    </submittedName>
    <submittedName>
        <fullName evidence="3">PH108R</fullName>
    </submittedName>
</protein>
<keyword evidence="1" id="KW-1133">Transmembrane helix</keyword>
<dbReference type="Proteomes" id="UP000275389">
    <property type="component" value="Segment"/>
</dbReference>
<dbReference type="EMBL" id="MH025916">
    <property type="protein sequence ID" value="AXB49346.1"/>
    <property type="molecule type" value="Genomic_DNA"/>
</dbReference>
<evidence type="ECO:0000256" key="1">
    <source>
        <dbReference type="SAM" id="Phobius"/>
    </source>
</evidence>
<dbReference type="KEGG" id="vg:41901821"/>
<dbReference type="EMBL" id="MH025918">
    <property type="protein sequence ID" value="AXB49692.1"/>
    <property type="molecule type" value="Genomic_DNA"/>
</dbReference>
<dbReference type="EMBL" id="MH025920">
    <property type="protein sequence ID" value="AXB50036.1"/>
    <property type="molecule type" value="Genomic_DNA"/>
</dbReference>
<dbReference type="RefSeq" id="YP_009703015.1">
    <property type="nucleotide sequence ID" value="NC_044946.1"/>
</dbReference>
<evidence type="ECO:0000313" key="3">
    <source>
        <dbReference type="EMBL" id="AXB49346.1"/>
    </source>
</evidence>
<keyword evidence="1" id="KW-0812">Transmembrane</keyword>
<reference evidence="2 8" key="1">
    <citation type="journal article" date="2015" name="Virus Genes">
        <title>Comparative analysis of the complete genome sequences of Kenyan African swine fever virus isolates within p72 genotypes IX and X.</title>
        <authorList>
            <person name="Bishop R.P."/>
            <person name="Fleischauer C."/>
            <person name="de Villiers E.P."/>
            <person name="Okoth E.A."/>
            <person name="Arias M."/>
            <person name="Gallardo C."/>
            <person name="Upton C."/>
        </authorList>
    </citation>
    <scope>NUCLEOTIDE SEQUENCE [LARGE SCALE GENOMIC DNA]</scope>
    <source>
        <strain evidence="2">Ken06.Bus</strain>
    </source>
</reference>
<keyword evidence="1" id="KW-0472">Membrane</keyword>
<organismHost>
    <name type="scientific">Phacochoerus africanus</name>
    <name type="common">Warthog</name>
    <dbReference type="NCBI Taxonomy" id="41426"/>
</organismHost>
<sequence length="111" mass="12919">MVNLFPVFTLIVIITILITTRELSTTMLIVSLVTDYIIINTQYTEQQHEMNKFSAQQGLQKNSFDESYNKDKKPNTHISYQWLAPELKEAENKYWWGNDDPYSQPVLADAS</sequence>
<reference evidence="3" key="2">
    <citation type="submission" date="2018-03" db="EMBL/GenBank/DDBJ databases">
        <authorList>
            <person name="Keele B.F."/>
        </authorList>
    </citation>
    <scope>NUCLEOTIDE SEQUENCE</scope>
    <source>
        <strain evidence="6">N10</strain>
        <strain evidence="5">R25</strain>
        <strain evidence="7">R35</strain>
        <strain evidence="4">R7</strain>
        <strain evidence="3">R8</strain>
    </source>
</reference>
<organismHost>
    <name type="scientific">Potamochoerus larvatus</name>
    <name type="common">Bushpig</name>
    <dbReference type="NCBI Taxonomy" id="273792"/>
</organismHost>
<proteinExistence type="predicted"/>
<organismHost>
    <name type="scientific">Ornithodoros</name>
    <name type="common">relapsing fever ticks</name>
    <dbReference type="NCBI Taxonomy" id="6937"/>
</organismHost>
<organism evidence="2 8">
    <name type="scientific">African swine fever virus</name>
    <name type="common">ASFV</name>
    <dbReference type="NCBI Taxonomy" id="10497"/>
    <lineage>
        <taxon>Viruses</taxon>
        <taxon>Varidnaviria</taxon>
        <taxon>Bamfordvirae</taxon>
        <taxon>Nucleocytoviricota</taxon>
        <taxon>Pokkesviricetes</taxon>
        <taxon>Asfuvirales</taxon>
        <taxon>Asfarviridae</taxon>
        <taxon>Asfivirus</taxon>
        <taxon>Asfivirus haemorrhagiae</taxon>
    </lineage>
</organism>
<organismHost>
    <name type="scientific">Ornithodoros moubata</name>
    <name type="common">Soft tick</name>
    <name type="synonym">Argasid tick</name>
    <dbReference type="NCBI Taxonomy" id="6938"/>
</organismHost>